<protein>
    <submittedName>
        <fullName evidence="1">Short-chain dehydrogenase/reductase SDR</fullName>
    </submittedName>
</protein>
<sequence length="38" mass="4395">MSKAGVEPQSLMQIWTQEWEMRYPNMRINTLTPGPVAC</sequence>
<reference evidence="1 2" key="1">
    <citation type="journal article" date="2019" name="Front. Microbiol.">
        <title>Genomes of Neutrophilic Sulfur-Oxidizing Chemolithoautotrophs Representing 9 Proteobacterial Species From 8 Genera.</title>
        <authorList>
            <person name="Watanabe T."/>
            <person name="Kojima H."/>
            <person name="Umezawa K."/>
            <person name="Hori C."/>
            <person name="Takasuka T.E."/>
            <person name="Kato Y."/>
            <person name="Fukui M."/>
        </authorList>
    </citation>
    <scope>NUCLEOTIDE SEQUENCE [LARGE SCALE GENOMIC DNA]</scope>
    <source>
        <strain evidence="1 2">TTN</strain>
    </source>
</reference>
<evidence type="ECO:0000313" key="2">
    <source>
        <dbReference type="Proteomes" id="UP000286806"/>
    </source>
</evidence>
<evidence type="ECO:0000313" key="1">
    <source>
        <dbReference type="EMBL" id="GCB02237.1"/>
    </source>
</evidence>
<dbReference type="EMBL" id="BGOW01000036">
    <property type="protein sequence ID" value="GCB02237.1"/>
    <property type="molecule type" value="Genomic_DNA"/>
</dbReference>
<organism evidence="1 2">
    <name type="scientific">Sulfuriferula multivorans</name>
    <dbReference type="NCBI Taxonomy" id="1559896"/>
    <lineage>
        <taxon>Bacteria</taxon>
        <taxon>Pseudomonadati</taxon>
        <taxon>Pseudomonadota</taxon>
        <taxon>Betaproteobacteria</taxon>
        <taxon>Nitrosomonadales</taxon>
        <taxon>Sulfuricellaceae</taxon>
        <taxon>Sulfuriferula</taxon>
    </lineage>
</organism>
<dbReference type="Proteomes" id="UP000286806">
    <property type="component" value="Unassembled WGS sequence"/>
</dbReference>
<proteinExistence type="predicted"/>
<gene>
    <name evidence="1" type="ORF">SFMTTN_3059</name>
</gene>
<comment type="caution">
    <text evidence="1">The sequence shown here is derived from an EMBL/GenBank/DDBJ whole genome shotgun (WGS) entry which is preliminary data.</text>
</comment>
<keyword evidence="2" id="KW-1185">Reference proteome</keyword>
<name>A0A401K023_9PROT</name>
<dbReference type="AlphaFoldDB" id="A0A401K023"/>
<accession>A0A401K023</accession>